<name>A0A249KGR6_9ACTN</name>
<dbReference type="GO" id="GO:0005886">
    <property type="term" value="C:plasma membrane"/>
    <property type="evidence" value="ECO:0007669"/>
    <property type="project" value="UniProtKB-SubCell"/>
</dbReference>
<keyword evidence="6" id="KW-1003">Cell membrane</keyword>
<comment type="similarity">
    <text evidence="2 6">Belongs to the SURF1 family.</text>
</comment>
<dbReference type="PROSITE" id="PS51257">
    <property type="entry name" value="PROKAR_LIPOPROTEIN"/>
    <property type="match status" value="1"/>
</dbReference>
<evidence type="ECO:0000256" key="1">
    <source>
        <dbReference type="ARBA" id="ARBA00004370"/>
    </source>
</evidence>
<keyword evidence="5" id="KW-0472">Membrane</keyword>
<evidence type="ECO:0000256" key="3">
    <source>
        <dbReference type="ARBA" id="ARBA00022692"/>
    </source>
</evidence>
<dbReference type="PANTHER" id="PTHR23427">
    <property type="entry name" value="SURFEIT LOCUS PROTEIN"/>
    <property type="match status" value="1"/>
</dbReference>
<evidence type="ECO:0000256" key="4">
    <source>
        <dbReference type="ARBA" id="ARBA00022989"/>
    </source>
</evidence>
<evidence type="ECO:0000313" key="8">
    <source>
        <dbReference type="Proteomes" id="UP000217215"/>
    </source>
</evidence>
<evidence type="ECO:0000256" key="2">
    <source>
        <dbReference type="ARBA" id="ARBA00007165"/>
    </source>
</evidence>
<dbReference type="KEGG" id="psuf:A1sIA56_03045"/>
<dbReference type="EMBL" id="CP016773">
    <property type="protein sequence ID" value="ASY15895.1"/>
    <property type="molecule type" value="Genomic_DNA"/>
</dbReference>
<evidence type="ECO:0000256" key="6">
    <source>
        <dbReference type="RuleBase" id="RU363076"/>
    </source>
</evidence>
<dbReference type="Proteomes" id="UP000217215">
    <property type="component" value="Chromosome"/>
</dbReference>
<gene>
    <name evidence="7" type="ORF">A1sIA56_03045</name>
</gene>
<organism evidence="7 8">
    <name type="scientific">Candidatus Planktophila sulfonica</name>
    <dbReference type="NCBI Taxonomy" id="1884904"/>
    <lineage>
        <taxon>Bacteria</taxon>
        <taxon>Bacillati</taxon>
        <taxon>Actinomycetota</taxon>
        <taxon>Actinomycetes</taxon>
        <taxon>Candidatus Nanopelagicales</taxon>
        <taxon>Candidatus Nanopelagicaceae</taxon>
        <taxon>Candidatus Planktophila</taxon>
    </lineage>
</organism>
<dbReference type="OrthoDB" id="9807214at2"/>
<dbReference type="Pfam" id="PF02104">
    <property type="entry name" value="SURF1"/>
    <property type="match status" value="1"/>
</dbReference>
<keyword evidence="8" id="KW-1185">Reference proteome</keyword>
<dbReference type="InterPro" id="IPR045214">
    <property type="entry name" value="Surf1/Surf4"/>
</dbReference>
<evidence type="ECO:0000313" key="7">
    <source>
        <dbReference type="EMBL" id="ASY15895.1"/>
    </source>
</evidence>
<accession>A0A249KGR6</accession>
<keyword evidence="4" id="KW-1133">Transmembrane helix</keyword>
<keyword evidence="3" id="KW-0812">Transmembrane</keyword>
<dbReference type="CDD" id="cd06662">
    <property type="entry name" value="SURF1"/>
    <property type="match status" value="1"/>
</dbReference>
<dbReference type="PROSITE" id="PS50895">
    <property type="entry name" value="SURF1"/>
    <property type="match status" value="1"/>
</dbReference>
<protein>
    <recommendedName>
        <fullName evidence="6">SURF1-like protein</fullName>
    </recommendedName>
</protein>
<dbReference type="RefSeq" id="WP_095673488.1">
    <property type="nucleotide sequence ID" value="NZ_CP016773.1"/>
</dbReference>
<dbReference type="AlphaFoldDB" id="A0A249KGR6"/>
<dbReference type="InterPro" id="IPR002994">
    <property type="entry name" value="Surf1/Shy1"/>
</dbReference>
<reference evidence="7 8" key="1">
    <citation type="submission" date="2016-07" db="EMBL/GenBank/DDBJ databases">
        <title>High microdiversification within the ubiquitous acI lineage of Actinobacteria.</title>
        <authorList>
            <person name="Neuenschwander S.M."/>
            <person name="Salcher M."/>
            <person name="Ghai R."/>
            <person name="Pernthaler J."/>
        </authorList>
    </citation>
    <scope>NUCLEOTIDE SEQUENCE [LARGE SCALE GENOMIC DNA]</scope>
    <source>
        <strain evidence="7">MMS-IA-56</strain>
    </source>
</reference>
<dbReference type="PANTHER" id="PTHR23427:SF2">
    <property type="entry name" value="SURFEIT LOCUS PROTEIN 1"/>
    <property type="match status" value="1"/>
</dbReference>
<sequence length="240" mass="26658">MNKSQKKEKFSLLKSLVALLLIAACLWAAQWQFHRGLDRHARNSIIETNSSLAPVALALVQSEPVKHEWKPVSVTGQFDISKQILLRNRYFEGVYGFELLTRFTSEDGKSFWVDCGWVKAGINALTAPTLPELPTGQISIVGRLRLDSSLPRGSFFALPADKSDGLISMANARSNSTSENFYIDLLEGSQSSLTPAVPAQLPELSDGPHMAYALQWVFFGGLVVYGRYLIRREVLSVKEL</sequence>
<proteinExistence type="inferred from homology"/>
<evidence type="ECO:0000256" key="5">
    <source>
        <dbReference type="ARBA" id="ARBA00023136"/>
    </source>
</evidence>
<comment type="subcellular location">
    <subcellularLocation>
        <location evidence="6">Cell membrane</location>
        <topology evidence="6">Multi-pass membrane protein</topology>
    </subcellularLocation>
    <subcellularLocation>
        <location evidence="1">Membrane</location>
    </subcellularLocation>
</comment>